<name>A0A1N7JF79_9BACL</name>
<keyword evidence="3" id="KW-1185">Reference proteome</keyword>
<dbReference type="PANTHER" id="PTHR37813">
    <property type="entry name" value="FELS-2 PROPHAGE PROTEIN"/>
    <property type="match status" value="1"/>
</dbReference>
<evidence type="ECO:0000256" key="1">
    <source>
        <dbReference type="SAM" id="Phobius"/>
    </source>
</evidence>
<evidence type="ECO:0000313" key="3">
    <source>
        <dbReference type="Proteomes" id="UP000186795"/>
    </source>
</evidence>
<dbReference type="PANTHER" id="PTHR37813:SF1">
    <property type="entry name" value="FELS-2 PROPHAGE PROTEIN"/>
    <property type="match status" value="1"/>
</dbReference>
<feature type="transmembrane region" description="Helical" evidence="1">
    <location>
        <begin position="140"/>
        <end position="166"/>
    </location>
</feature>
<dbReference type="OrthoDB" id="1779742at2"/>
<dbReference type="EMBL" id="FTOD01000002">
    <property type="protein sequence ID" value="SIS47906.1"/>
    <property type="molecule type" value="Genomic_DNA"/>
</dbReference>
<dbReference type="Gene3D" id="1.20.120.20">
    <property type="entry name" value="Apolipoprotein"/>
    <property type="match status" value="1"/>
</dbReference>
<proteinExistence type="predicted"/>
<keyword evidence="1" id="KW-1133">Transmembrane helix</keyword>
<protein>
    <submittedName>
        <fullName evidence="2">Phage-related protein</fullName>
    </submittedName>
</protein>
<keyword evidence="1" id="KW-0812">Transmembrane</keyword>
<evidence type="ECO:0000313" key="2">
    <source>
        <dbReference type="EMBL" id="SIS47906.1"/>
    </source>
</evidence>
<feature type="transmembrane region" description="Helical" evidence="1">
    <location>
        <begin position="30"/>
        <end position="53"/>
    </location>
</feature>
<dbReference type="AlphaFoldDB" id="A0A1N7JF79"/>
<dbReference type="RefSeq" id="WP_076523539.1">
    <property type="nucleotide sequence ID" value="NZ_CP048103.1"/>
</dbReference>
<organism evidence="2 3">
    <name type="scientific">Kroppenstedtia eburnea</name>
    <dbReference type="NCBI Taxonomy" id="714067"/>
    <lineage>
        <taxon>Bacteria</taxon>
        <taxon>Bacillati</taxon>
        <taxon>Bacillota</taxon>
        <taxon>Bacilli</taxon>
        <taxon>Bacillales</taxon>
        <taxon>Thermoactinomycetaceae</taxon>
        <taxon>Kroppenstedtia</taxon>
    </lineage>
</organism>
<dbReference type="InterPro" id="IPR016024">
    <property type="entry name" value="ARM-type_fold"/>
</dbReference>
<keyword evidence="1" id="KW-0472">Membrane</keyword>
<dbReference type="SUPFAM" id="SSF48371">
    <property type="entry name" value="ARM repeat"/>
    <property type="match status" value="1"/>
</dbReference>
<reference evidence="3" key="1">
    <citation type="submission" date="2017-01" db="EMBL/GenBank/DDBJ databases">
        <authorList>
            <person name="Varghese N."/>
            <person name="Submissions S."/>
        </authorList>
    </citation>
    <scope>NUCLEOTIDE SEQUENCE [LARGE SCALE GENOMIC DNA]</scope>
    <source>
        <strain evidence="3">DSM 45196</strain>
    </source>
</reference>
<dbReference type="Proteomes" id="UP000186795">
    <property type="component" value="Unassembled WGS sequence"/>
</dbReference>
<feature type="transmembrane region" description="Helical" evidence="1">
    <location>
        <begin position="104"/>
        <end position="134"/>
    </location>
</feature>
<feature type="transmembrane region" description="Helical" evidence="1">
    <location>
        <begin position="73"/>
        <end position="92"/>
    </location>
</feature>
<sequence>MSASIKVDFEDFNKRVKGLSEAMDKAKTQLIAAAAAAGGTISVVLGLSVAASPEVKKAFAQLKESFDQAKENIGEALAPAVLLVIDVLKTFVDIFNHLPGPIQTFLVVAVTLGTIMLGMVVMAANLAGAFLALAMAEWSVLAPVLAVLAAIVAVIAIFALLVYAIVEAYNRVSWFRTAVDTVWSAIKEAFATALTFIKEIVQTVMTAVTDFFRSQMEWIMEVVEPVWQWIKEAFHTGLTFIQDIVQTVMTGVTDFFQSKLEQIQQFWDENGELIMAAVKRVWGWIEPFISAVMEAVSGVIQFVWELIKSITLFIWNGIKDVITTVLGWIQTFISGVMSTIQSIIQMAWTVIKTVTMSVWEGIKGYISTIITAIQNIVKAVAQLIMGDWSGALNTMWSTGKSILKGILSTFNNMLGGLPAKALAWGANLITGFIDGFKSKLSYLKKVVEDAAKVVGDFLGFSSPTKRGPGRTSHRWAPNLMEMFSTGIRAGVPDVRMATREVVSTLAVVGEGGAAPVTGEGNVPEYVMVQIDLDKRQLAQVLAKPTAQLHNRTNRRHATAMGVSF</sequence>
<accession>A0A1N7JF79</accession>
<gene>
    <name evidence="2" type="ORF">SAMN05421790_10213</name>
</gene>